<feature type="domain" description="N-(5'phosphoribosyl) anthranilate isomerase (PRAI)" evidence="17">
    <location>
        <begin position="512"/>
        <end position="600"/>
    </location>
</feature>
<gene>
    <name evidence="15" type="primary">trpF</name>
    <name evidence="18" type="ORF">C826_00541</name>
</gene>
<name>N2BG07_9HELI</name>
<dbReference type="HOGENOM" id="CLU_007713_2_3_7"/>
<dbReference type="Gene3D" id="3.20.20.70">
    <property type="entry name" value="Aldolase class I"/>
    <property type="match status" value="2"/>
</dbReference>
<dbReference type="Pfam" id="PF00218">
    <property type="entry name" value="IGPS"/>
    <property type="match status" value="1"/>
</dbReference>
<dbReference type="Proteomes" id="UP000012527">
    <property type="component" value="Unassembled WGS sequence"/>
</dbReference>
<evidence type="ECO:0000256" key="3">
    <source>
        <dbReference type="ARBA" id="ARBA00004664"/>
    </source>
</evidence>
<keyword evidence="13" id="KW-0511">Multifunctional enzyme</keyword>
<keyword evidence="11 15" id="KW-0413">Isomerase</keyword>
<feature type="domain" description="Indole-3-glycerol phosphate synthase" evidence="16">
    <location>
        <begin position="44"/>
        <end position="260"/>
    </location>
</feature>
<evidence type="ECO:0000256" key="7">
    <source>
        <dbReference type="ARBA" id="ARBA00022605"/>
    </source>
</evidence>
<dbReference type="InterPro" id="IPR045186">
    <property type="entry name" value="Indole-3-glycerol_P_synth"/>
</dbReference>
<dbReference type="RefSeq" id="WP_004085786.1">
    <property type="nucleotide sequence ID" value="NZ_KB822514.1"/>
</dbReference>
<dbReference type="GO" id="GO:0000162">
    <property type="term" value="P:L-tryptophan biosynthetic process"/>
    <property type="evidence" value="ECO:0007669"/>
    <property type="project" value="UniProtKB-UniRule"/>
</dbReference>
<dbReference type="GO" id="GO:0004640">
    <property type="term" value="F:phosphoribosylanthranilate isomerase activity"/>
    <property type="evidence" value="ECO:0007669"/>
    <property type="project" value="UniProtKB-UniRule"/>
</dbReference>
<evidence type="ECO:0000256" key="8">
    <source>
        <dbReference type="ARBA" id="ARBA00022793"/>
    </source>
</evidence>
<dbReference type="HAMAP" id="MF_00135">
    <property type="entry name" value="PRAI"/>
    <property type="match status" value="1"/>
</dbReference>
<evidence type="ECO:0000259" key="16">
    <source>
        <dbReference type="Pfam" id="PF00218"/>
    </source>
</evidence>
<evidence type="ECO:0000256" key="11">
    <source>
        <dbReference type="ARBA" id="ARBA00023235"/>
    </source>
</evidence>
<sequence>MQPQIDGIEILTQICETKKRKMQEKGISLGYDLPQKREFPLICPTLLNDKSAPFVIAEVKRKSPTKGHISTITEPTKLAQIYINQGANAISVLCEEDYFQGSLQDLYAIKRAFPQACILRKDFILHKDEARVSYLFGADMVLLIVALFVDDMESFCAIYGELLAYNLTPLIEIHTLAEYNLIKDLNLQKAIVGINTRNLKTFQINKMEAMKLRAQIPKHIPVIFESGIQSEYDSFMAGSGGFQGILCGSFLVEQLDKKEAFLESSGDLDLSYHVDSRPTSHANTTTNSSSCSVALDALAELGGRSYLSDMTIHHNSANRSNCIDKGEFLQNLDSKHAPHHSVIHGLKQAFSIGANKAIFATLLQRFYTKNHSMQKECYKPLIKVCGINDLEFLKESVKYADMLGFILTPKSMRYVDRKFLQEAQKAFSTHKDSMPLRVGVVTHECVEVGVRYLEEGLIDCLQLHDMPISFCIESEIVKDIESFYGPYPLHTLYARLNAGLLPFYPSINYKELLHVEKGLQTHFALWDSSAGSGCDIDIVAIQDFLAKHKILEGNLWLAGGISAKNLENILTLKPMLLDICSGFESQKGKKSIPSLKEFFDLLDSLF</sequence>
<comment type="catalytic activity">
    <reaction evidence="1 15">
        <text>N-(5-phospho-beta-D-ribosyl)anthranilate = 1-(2-carboxyphenylamino)-1-deoxy-D-ribulose 5-phosphate</text>
        <dbReference type="Rhea" id="RHEA:21540"/>
        <dbReference type="ChEBI" id="CHEBI:18277"/>
        <dbReference type="ChEBI" id="CHEBI:58613"/>
        <dbReference type="EC" id="5.3.1.24"/>
    </reaction>
</comment>
<evidence type="ECO:0000256" key="1">
    <source>
        <dbReference type="ARBA" id="ARBA00001164"/>
    </source>
</evidence>
<keyword evidence="8" id="KW-0210">Decarboxylase</keyword>
<reference evidence="18 19" key="1">
    <citation type="submission" date="2013-02" db="EMBL/GenBank/DDBJ databases">
        <title>The Genome Sequence of Helicobacter bilis WiWa.</title>
        <authorList>
            <consortium name="The Broad Institute Genome Sequencing Platform"/>
            <person name="Ward D."/>
            <person name="Overstreet A.-M.C."/>
            <person name="Ramer-Tait A.E."/>
            <person name="Phillips G.J."/>
            <person name="Wannemuehler M.J."/>
            <person name="Walker B."/>
            <person name="Young S.K."/>
            <person name="Zeng Q."/>
            <person name="Gargeya S."/>
            <person name="Fitzgerald M."/>
            <person name="Haas B."/>
            <person name="Abouelleil A."/>
            <person name="Alvarado L."/>
            <person name="Arachchi H.M."/>
            <person name="Berlin A.M."/>
            <person name="Chapman S.B."/>
            <person name="Dewar J."/>
            <person name="Goldberg J."/>
            <person name="Griggs A."/>
            <person name="Gujja S."/>
            <person name="Hansen M."/>
            <person name="Howarth C."/>
            <person name="Imamovic A."/>
            <person name="Larimer J."/>
            <person name="McCowan C."/>
            <person name="Murphy C."/>
            <person name="Neiman D."/>
            <person name="Pearson M."/>
            <person name="Priest M."/>
            <person name="Roberts A."/>
            <person name="Saif S."/>
            <person name="Shea T."/>
            <person name="Sisk P."/>
            <person name="Sykes S."/>
            <person name="Wortman J."/>
            <person name="Nusbaum C."/>
            <person name="Birren B."/>
        </authorList>
    </citation>
    <scope>NUCLEOTIDE SEQUENCE [LARGE SCALE GENOMIC DNA]</scope>
    <source>
        <strain evidence="18 19">WiWa</strain>
    </source>
</reference>
<evidence type="ECO:0000256" key="13">
    <source>
        <dbReference type="ARBA" id="ARBA00023268"/>
    </source>
</evidence>
<dbReference type="SUPFAM" id="SSF51366">
    <property type="entry name" value="Ribulose-phoshate binding barrel"/>
    <property type="match status" value="2"/>
</dbReference>
<dbReference type="InterPro" id="IPR013798">
    <property type="entry name" value="Indole-3-glycerol_P_synth_dom"/>
</dbReference>
<dbReference type="PANTHER" id="PTHR22854:SF2">
    <property type="entry name" value="INDOLE-3-GLYCEROL-PHOSPHATE SYNTHASE"/>
    <property type="match status" value="1"/>
</dbReference>
<evidence type="ECO:0000256" key="6">
    <source>
        <dbReference type="ARBA" id="ARBA00009847"/>
    </source>
</evidence>
<evidence type="ECO:0000313" key="19">
    <source>
        <dbReference type="Proteomes" id="UP000012527"/>
    </source>
</evidence>
<dbReference type="EC" id="5.3.1.24" evidence="15"/>
<dbReference type="EMBL" id="AQFW01000005">
    <property type="protein sequence ID" value="EMZ40707.1"/>
    <property type="molecule type" value="Genomic_DNA"/>
</dbReference>
<evidence type="ECO:0000259" key="17">
    <source>
        <dbReference type="Pfam" id="PF00697"/>
    </source>
</evidence>
<evidence type="ECO:0000256" key="4">
    <source>
        <dbReference type="ARBA" id="ARBA00004696"/>
    </source>
</evidence>
<comment type="function">
    <text evidence="14">Bifunctional enzyme that catalyzes two sequential steps of tryptophan biosynthetic pathway. The first reaction is catalyzed by the isomerase, coded by the TrpF domain; the second reaction is catalyzed by the synthase, coded by the TrpC domain.</text>
</comment>
<evidence type="ECO:0000256" key="5">
    <source>
        <dbReference type="ARBA" id="ARBA00007902"/>
    </source>
</evidence>
<comment type="similarity">
    <text evidence="15">Belongs to the TrpF family.</text>
</comment>
<comment type="catalytic activity">
    <reaction evidence="2">
        <text>1-(2-carboxyphenylamino)-1-deoxy-D-ribulose 5-phosphate + H(+) = (1S,2R)-1-C-(indol-3-yl)glycerol 3-phosphate + CO2 + H2O</text>
        <dbReference type="Rhea" id="RHEA:23476"/>
        <dbReference type="ChEBI" id="CHEBI:15377"/>
        <dbReference type="ChEBI" id="CHEBI:15378"/>
        <dbReference type="ChEBI" id="CHEBI:16526"/>
        <dbReference type="ChEBI" id="CHEBI:58613"/>
        <dbReference type="ChEBI" id="CHEBI:58866"/>
        <dbReference type="EC" id="4.1.1.48"/>
    </reaction>
</comment>
<keyword evidence="10 15" id="KW-0057">Aromatic amino acid biosynthesis</keyword>
<dbReference type="InterPro" id="IPR001468">
    <property type="entry name" value="Indole-3-GlycerolPSynthase_CS"/>
</dbReference>
<keyword evidence="7 15" id="KW-0028">Amino-acid biosynthesis</keyword>
<dbReference type="PROSITE" id="PS00614">
    <property type="entry name" value="IGPS"/>
    <property type="match status" value="1"/>
</dbReference>
<dbReference type="PANTHER" id="PTHR22854">
    <property type="entry name" value="TRYPTOPHAN BIOSYNTHESIS PROTEIN"/>
    <property type="match status" value="1"/>
</dbReference>
<dbReference type="UniPathway" id="UPA00035">
    <property type="reaction ID" value="UER00042"/>
</dbReference>
<evidence type="ECO:0000256" key="10">
    <source>
        <dbReference type="ARBA" id="ARBA00023141"/>
    </source>
</evidence>
<accession>N2BG07</accession>
<evidence type="ECO:0000256" key="12">
    <source>
        <dbReference type="ARBA" id="ARBA00023239"/>
    </source>
</evidence>
<comment type="pathway">
    <text evidence="3 15">Amino-acid biosynthesis; L-tryptophan biosynthesis; L-tryptophan from chorismate: step 3/5.</text>
</comment>
<evidence type="ECO:0000256" key="15">
    <source>
        <dbReference type="HAMAP-Rule" id="MF_00135"/>
    </source>
</evidence>
<comment type="similarity">
    <text evidence="5">In the N-terminal section; belongs to the TrpC family.</text>
</comment>
<comment type="caution">
    <text evidence="18">The sequence shown here is derived from an EMBL/GenBank/DDBJ whole genome shotgun (WGS) entry which is preliminary data.</text>
</comment>
<protein>
    <recommendedName>
        <fullName evidence="15">N-(5'-phosphoribosyl)anthranilate isomerase</fullName>
        <shortName evidence="15">PRAI</shortName>
        <ecNumber evidence="15">5.3.1.24</ecNumber>
    </recommendedName>
</protein>
<dbReference type="AlphaFoldDB" id="N2BG07"/>
<dbReference type="CDD" id="cd00331">
    <property type="entry name" value="IGPS"/>
    <property type="match status" value="1"/>
</dbReference>
<evidence type="ECO:0000256" key="2">
    <source>
        <dbReference type="ARBA" id="ARBA00001633"/>
    </source>
</evidence>
<dbReference type="InterPro" id="IPR013785">
    <property type="entry name" value="Aldolase_TIM"/>
</dbReference>
<evidence type="ECO:0000256" key="9">
    <source>
        <dbReference type="ARBA" id="ARBA00022822"/>
    </source>
</evidence>
<dbReference type="GO" id="GO:0004425">
    <property type="term" value="F:indole-3-glycerol-phosphate synthase activity"/>
    <property type="evidence" value="ECO:0007669"/>
    <property type="project" value="UniProtKB-EC"/>
</dbReference>
<comment type="pathway">
    <text evidence="4">Amino-acid biosynthesis; L-tryptophan biosynthesis; L-tryptophan from chorismate: step 4/5.</text>
</comment>
<dbReference type="Pfam" id="PF00697">
    <property type="entry name" value="PRAI"/>
    <property type="match status" value="1"/>
</dbReference>
<evidence type="ECO:0000313" key="18">
    <source>
        <dbReference type="EMBL" id="EMZ40707.1"/>
    </source>
</evidence>
<organism evidence="18 19">
    <name type="scientific">Helicobacter bilis WiWa</name>
    <dbReference type="NCBI Taxonomy" id="1235804"/>
    <lineage>
        <taxon>Bacteria</taxon>
        <taxon>Pseudomonadati</taxon>
        <taxon>Campylobacterota</taxon>
        <taxon>Epsilonproteobacteria</taxon>
        <taxon>Campylobacterales</taxon>
        <taxon>Helicobacteraceae</taxon>
        <taxon>Helicobacter</taxon>
    </lineage>
</organism>
<keyword evidence="9 15" id="KW-0822">Tryptophan biosynthesis</keyword>
<comment type="similarity">
    <text evidence="6">In the C-terminal section; belongs to the TrpF family.</text>
</comment>
<proteinExistence type="inferred from homology"/>
<dbReference type="GeneID" id="68902189"/>
<evidence type="ECO:0000256" key="14">
    <source>
        <dbReference type="ARBA" id="ARBA00025592"/>
    </source>
</evidence>
<dbReference type="InterPro" id="IPR001240">
    <property type="entry name" value="PRAI_dom"/>
</dbReference>
<keyword evidence="12" id="KW-0456">Lyase</keyword>
<dbReference type="PATRIC" id="fig|1235804.3.peg.589"/>
<dbReference type="InterPro" id="IPR011060">
    <property type="entry name" value="RibuloseP-bd_barrel"/>
</dbReference>